<keyword evidence="1" id="KW-1003">Cell membrane</keyword>
<keyword evidence="1 2" id="KW-0472">Membrane</keyword>
<dbReference type="Pfam" id="PF06947">
    <property type="entry name" value="DUF1290"/>
    <property type="match status" value="1"/>
</dbReference>
<feature type="transmembrane region" description="Helical" evidence="2">
    <location>
        <begin position="93"/>
        <end position="113"/>
    </location>
</feature>
<comment type="similarity">
    <text evidence="1">Belongs to the sbp family.</text>
</comment>
<dbReference type="EMBL" id="JALKFT010000007">
    <property type="protein sequence ID" value="MCK9875996.1"/>
    <property type="molecule type" value="Genomic_DNA"/>
</dbReference>
<feature type="transmembrane region" description="Helical" evidence="2">
    <location>
        <begin position="66"/>
        <end position="87"/>
    </location>
</feature>
<dbReference type="InterPro" id="IPR009709">
    <property type="entry name" value="DUF1290"/>
</dbReference>
<evidence type="ECO:0000256" key="2">
    <source>
        <dbReference type="SAM" id="Phobius"/>
    </source>
</evidence>
<dbReference type="PIRSF" id="PIRSF018579">
    <property type="entry name" value="Sbp"/>
    <property type="match status" value="1"/>
</dbReference>
<keyword evidence="2" id="KW-1133">Transmembrane helix</keyword>
<feature type="transmembrane region" description="Helical" evidence="2">
    <location>
        <begin position="34"/>
        <end position="54"/>
    </location>
</feature>
<gene>
    <name evidence="3" type="ORF">MXD59_09440</name>
</gene>
<evidence type="ECO:0000313" key="3">
    <source>
        <dbReference type="EMBL" id="MCK9875996.1"/>
    </source>
</evidence>
<accession>A0ABT0JWS5</accession>
<evidence type="ECO:0000313" key="4">
    <source>
        <dbReference type="Proteomes" id="UP001201873"/>
    </source>
</evidence>
<keyword evidence="1 2" id="KW-0812">Transmembrane</keyword>
<name>A0ABT0JWS5_9ACTN</name>
<dbReference type="RefSeq" id="WP_248824360.1">
    <property type="nucleotide sequence ID" value="NZ_JALKFT010000007.1"/>
</dbReference>
<evidence type="ECO:0000256" key="1">
    <source>
        <dbReference type="PIRNR" id="PIRNR018579"/>
    </source>
</evidence>
<keyword evidence="4" id="KW-1185">Reference proteome</keyword>
<reference evidence="3 4" key="1">
    <citation type="submission" date="2022-04" db="EMBL/GenBank/DDBJ databases">
        <title>Genome diversity in the genus Frankia.</title>
        <authorList>
            <person name="Carlos-Shanley C."/>
            <person name="Hahn D."/>
        </authorList>
    </citation>
    <scope>NUCLEOTIDE SEQUENCE [LARGE SCALE GENOMIC DNA]</scope>
    <source>
        <strain evidence="3 4">Ag45/Mut15</strain>
    </source>
</reference>
<comment type="caution">
    <text evidence="3">The sequence shown here is derived from an EMBL/GenBank/DDBJ whole genome shotgun (WGS) entry which is preliminary data.</text>
</comment>
<organism evidence="3 4">
    <name type="scientific">Frankia umida</name>
    <dbReference type="NCBI Taxonomy" id="573489"/>
    <lineage>
        <taxon>Bacteria</taxon>
        <taxon>Bacillati</taxon>
        <taxon>Actinomycetota</taxon>
        <taxon>Actinomycetes</taxon>
        <taxon>Frankiales</taxon>
        <taxon>Frankiaceae</taxon>
        <taxon>Frankia</taxon>
    </lineage>
</organism>
<protein>
    <submittedName>
        <fullName evidence="3">DUF1290 domain-containing protein</fullName>
    </submittedName>
</protein>
<proteinExistence type="inferred from homology"/>
<comment type="subcellular location">
    <subcellularLocation>
        <location evidence="1">Cell membrane</location>
        <topology evidence="1">Multi-pass membrane protein</topology>
    </subcellularLocation>
</comment>
<dbReference type="Proteomes" id="UP001201873">
    <property type="component" value="Unassembled WGS sequence"/>
</dbReference>
<sequence length="120" mass="12236">MIARTAPRSMTPALLALLIGVAAGLLLGPTAPHWLAPYLAVAVVAAVDAVLGGARAFVERTFDDGVFVVSFVGDVAVAVLLVLLGELVGFADALSTAVIVVLGIRIFTSATALRRALVGR</sequence>